<keyword evidence="16" id="KW-0479">Metal-binding</keyword>
<protein>
    <recommendedName>
        <fullName evidence="15 16">Type III pantothenate kinase</fullName>
        <ecNumber evidence="6 16">2.7.1.33</ecNumber>
    </recommendedName>
    <alternativeName>
        <fullName evidence="16">PanK-III</fullName>
    </alternativeName>
    <alternativeName>
        <fullName evidence="16">Pantothenic acid kinase</fullName>
    </alternativeName>
</protein>
<evidence type="ECO:0000256" key="2">
    <source>
        <dbReference type="ARBA" id="ARBA00001958"/>
    </source>
</evidence>
<comment type="catalytic activity">
    <reaction evidence="1 16">
        <text>(R)-pantothenate + ATP = (R)-4'-phosphopantothenate + ADP + H(+)</text>
        <dbReference type="Rhea" id="RHEA:16373"/>
        <dbReference type="ChEBI" id="CHEBI:10986"/>
        <dbReference type="ChEBI" id="CHEBI:15378"/>
        <dbReference type="ChEBI" id="CHEBI:29032"/>
        <dbReference type="ChEBI" id="CHEBI:30616"/>
        <dbReference type="ChEBI" id="CHEBI:456216"/>
        <dbReference type="EC" id="2.7.1.33"/>
    </reaction>
</comment>
<dbReference type="AlphaFoldDB" id="A0A973A9G9"/>
<evidence type="ECO:0000256" key="15">
    <source>
        <dbReference type="ARBA" id="ARBA00040883"/>
    </source>
</evidence>
<feature type="binding site" evidence="16">
    <location>
        <position position="100"/>
    </location>
    <ligand>
        <name>substrate</name>
    </ligand>
</feature>
<evidence type="ECO:0000256" key="1">
    <source>
        <dbReference type="ARBA" id="ARBA00001206"/>
    </source>
</evidence>
<keyword evidence="10 16" id="KW-0418">Kinase</keyword>
<name>A0A973A9G9_9GAMM</name>
<feature type="binding site" evidence="16">
    <location>
        <begin position="6"/>
        <end position="13"/>
    </location>
    <ligand>
        <name>ATP</name>
        <dbReference type="ChEBI" id="CHEBI:30616"/>
    </ligand>
</feature>
<evidence type="ECO:0000256" key="12">
    <source>
        <dbReference type="ARBA" id="ARBA00022958"/>
    </source>
</evidence>
<evidence type="ECO:0000256" key="4">
    <source>
        <dbReference type="ARBA" id="ARBA00005225"/>
    </source>
</evidence>
<dbReference type="HAMAP" id="MF_01274">
    <property type="entry name" value="Pantothen_kinase_3"/>
    <property type="match status" value="1"/>
</dbReference>
<evidence type="ECO:0000313" key="18">
    <source>
        <dbReference type="Proteomes" id="UP000754644"/>
    </source>
</evidence>
<gene>
    <name evidence="16" type="primary">coaX</name>
    <name evidence="17" type="ORF">HQ497_12685</name>
</gene>
<comment type="cofactor">
    <cofactor evidence="16">
        <name>NH4(+)</name>
        <dbReference type="ChEBI" id="CHEBI:28938"/>
    </cofactor>
    <cofactor evidence="16">
        <name>K(+)</name>
        <dbReference type="ChEBI" id="CHEBI:29103"/>
    </cofactor>
    <text evidence="16">A monovalent cation. Ammonium or potassium.</text>
</comment>
<keyword evidence="7 16" id="KW-0963">Cytoplasm</keyword>
<comment type="subunit">
    <text evidence="5 16">Homodimer.</text>
</comment>
<evidence type="ECO:0000256" key="16">
    <source>
        <dbReference type="HAMAP-Rule" id="MF_01274"/>
    </source>
</evidence>
<feature type="binding site" evidence="16">
    <location>
        <position position="185"/>
    </location>
    <ligand>
        <name>substrate</name>
    </ligand>
</feature>
<evidence type="ECO:0000313" key="17">
    <source>
        <dbReference type="EMBL" id="NQV66210.1"/>
    </source>
</evidence>
<proteinExistence type="inferred from homology"/>
<comment type="cofactor">
    <cofactor evidence="2">
        <name>K(+)</name>
        <dbReference type="ChEBI" id="CHEBI:29103"/>
    </cofactor>
</comment>
<dbReference type="CDD" id="cd24015">
    <property type="entry name" value="ASKHA_NBD_PanK-III"/>
    <property type="match status" value="1"/>
</dbReference>
<evidence type="ECO:0000256" key="10">
    <source>
        <dbReference type="ARBA" id="ARBA00022777"/>
    </source>
</evidence>
<comment type="pathway">
    <text evidence="4 16">Cofactor biosynthesis; coenzyme A biosynthesis; CoA from (R)-pantothenate: step 1/5.</text>
</comment>
<dbReference type="GO" id="GO:0015937">
    <property type="term" value="P:coenzyme A biosynthetic process"/>
    <property type="evidence" value="ECO:0007669"/>
    <property type="project" value="UniProtKB-UniRule"/>
</dbReference>
<keyword evidence="12 16" id="KW-0630">Potassium</keyword>
<dbReference type="SUPFAM" id="SSF53067">
    <property type="entry name" value="Actin-like ATPase domain"/>
    <property type="match status" value="2"/>
</dbReference>
<dbReference type="NCBIfam" id="TIGR00671">
    <property type="entry name" value="baf"/>
    <property type="match status" value="1"/>
</dbReference>
<dbReference type="PANTHER" id="PTHR34265:SF1">
    <property type="entry name" value="TYPE III PANTOTHENATE KINASE"/>
    <property type="match status" value="1"/>
</dbReference>
<comment type="caution">
    <text evidence="17">The sequence shown here is derived from an EMBL/GenBank/DDBJ whole genome shotgun (WGS) entry which is preliminary data.</text>
</comment>
<dbReference type="Pfam" id="PF03309">
    <property type="entry name" value="Pan_kinase"/>
    <property type="match status" value="1"/>
</dbReference>
<keyword evidence="8 16" id="KW-0808">Transferase</keyword>
<evidence type="ECO:0000256" key="14">
    <source>
        <dbReference type="ARBA" id="ARBA00038036"/>
    </source>
</evidence>
<feature type="binding site" evidence="16">
    <location>
        <begin position="107"/>
        <end position="110"/>
    </location>
    <ligand>
        <name>substrate</name>
    </ligand>
</feature>
<dbReference type="GO" id="GO:0046872">
    <property type="term" value="F:metal ion binding"/>
    <property type="evidence" value="ECO:0007669"/>
    <property type="project" value="UniProtKB-KW"/>
</dbReference>
<dbReference type="NCBIfam" id="NF009855">
    <property type="entry name" value="PRK13321.1"/>
    <property type="match status" value="1"/>
</dbReference>
<feature type="binding site" evidence="16">
    <location>
        <position position="130"/>
    </location>
    <ligand>
        <name>K(+)</name>
        <dbReference type="ChEBI" id="CHEBI:29103"/>
    </ligand>
</feature>
<organism evidence="17 18">
    <name type="scientific">SAR86 cluster bacterium</name>
    <dbReference type="NCBI Taxonomy" id="2030880"/>
    <lineage>
        <taxon>Bacteria</taxon>
        <taxon>Pseudomonadati</taxon>
        <taxon>Pseudomonadota</taxon>
        <taxon>Gammaproteobacteria</taxon>
        <taxon>SAR86 cluster</taxon>
    </lineage>
</organism>
<dbReference type="PANTHER" id="PTHR34265">
    <property type="entry name" value="TYPE III PANTOTHENATE KINASE"/>
    <property type="match status" value="1"/>
</dbReference>
<dbReference type="GO" id="GO:0005737">
    <property type="term" value="C:cytoplasm"/>
    <property type="evidence" value="ECO:0007669"/>
    <property type="project" value="UniProtKB-SubCell"/>
</dbReference>
<dbReference type="GO" id="GO:0004594">
    <property type="term" value="F:pantothenate kinase activity"/>
    <property type="evidence" value="ECO:0007669"/>
    <property type="project" value="UniProtKB-UniRule"/>
</dbReference>
<keyword evidence="13 16" id="KW-0173">Coenzyme A biosynthesis</keyword>
<dbReference type="EMBL" id="JABMOJ010000478">
    <property type="protein sequence ID" value="NQV66210.1"/>
    <property type="molecule type" value="Genomic_DNA"/>
</dbReference>
<comment type="subcellular location">
    <subcellularLocation>
        <location evidence="3 16">Cytoplasm</location>
    </subcellularLocation>
</comment>
<dbReference type="EC" id="2.7.1.33" evidence="6 16"/>
<keyword evidence="11 16" id="KW-0067">ATP-binding</keyword>
<reference evidence="17" key="1">
    <citation type="submission" date="2020-05" db="EMBL/GenBank/DDBJ databases">
        <title>Sulfur intermediates as new biogeochemical hubs in an aquatic model microbial ecosystem.</title>
        <authorList>
            <person name="Vigneron A."/>
        </authorList>
    </citation>
    <scope>NUCLEOTIDE SEQUENCE</scope>
    <source>
        <strain evidence="17">Bin.250</strain>
    </source>
</reference>
<accession>A0A973A9G9</accession>
<evidence type="ECO:0000256" key="6">
    <source>
        <dbReference type="ARBA" id="ARBA00012102"/>
    </source>
</evidence>
<feature type="active site" description="Proton acceptor" evidence="16">
    <location>
        <position position="109"/>
    </location>
</feature>
<dbReference type="GO" id="GO:0005524">
    <property type="term" value="F:ATP binding"/>
    <property type="evidence" value="ECO:0007669"/>
    <property type="project" value="UniProtKB-UniRule"/>
</dbReference>
<dbReference type="Proteomes" id="UP000754644">
    <property type="component" value="Unassembled WGS sequence"/>
</dbReference>
<keyword evidence="9 16" id="KW-0547">Nucleotide-binding</keyword>
<evidence type="ECO:0000256" key="3">
    <source>
        <dbReference type="ARBA" id="ARBA00004496"/>
    </source>
</evidence>
<dbReference type="Gene3D" id="3.30.420.40">
    <property type="match status" value="2"/>
</dbReference>
<dbReference type="InterPro" id="IPR004619">
    <property type="entry name" value="Type_III_PanK"/>
</dbReference>
<evidence type="ECO:0000256" key="7">
    <source>
        <dbReference type="ARBA" id="ARBA00022490"/>
    </source>
</evidence>
<comment type="function">
    <text evidence="16">Catalyzes the phosphorylation of pantothenate (Pan), the first step in CoA biosynthesis.</text>
</comment>
<dbReference type="InterPro" id="IPR043129">
    <property type="entry name" value="ATPase_NBD"/>
</dbReference>
<evidence type="ECO:0000256" key="9">
    <source>
        <dbReference type="ARBA" id="ARBA00022741"/>
    </source>
</evidence>
<evidence type="ECO:0000256" key="5">
    <source>
        <dbReference type="ARBA" id="ARBA00011738"/>
    </source>
</evidence>
<evidence type="ECO:0000256" key="8">
    <source>
        <dbReference type="ARBA" id="ARBA00022679"/>
    </source>
</evidence>
<feature type="binding site" evidence="16">
    <location>
        <position position="133"/>
    </location>
    <ligand>
        <name>ATP</name>
        <dbReference type="ChEBI" id="CHEBI:30616"/>
    </ligand>
</feature>
<evidence type="ECO:0000256" key="11">
    <source>
        <dbReference type="ARBA" id="ARBA00022840"/>
    </source>
</evidence>
<sequence length="256" mass="28008">MILCLDVGNSQVYGGLFDDGRLCAQFRRTSLEHSSSDELGVFFRSVLRENQMDPDAVQFIAICCVVPDMLYSLRACCQKYFGVEPLILRPGIKTGLKISYRDPKEVGADRIADAVGAIKLFPGRNLIVADFGTATTLCAITRDKEFLGGNIIPGVRLAMEALEAKTAQLPSVEIVPPASAFGRSTIESIQAGLYWSNVGMMRELVARITAEVFSDEAPLVIGTGGFAQLFSREKLFDHLVPDLILTGLMEIIRLNK</sequence>
<evidence type="ECO:0000256" key="13">
    <source>
        <dbReference type="ARBA" id="ARBA00022993"/>
    </source>
</evidence>
<comment type="similarity">
    <text evidence="14 16">Belongs to the type III pantothenate kinase family.</text>
</comment>